<dbReference type="Pfam" id="PF06224">
    <property type="entry name" value="AlkZ-like"/>
    <property type="match status" value="1"/>
</dbReference>
<dbReference type="InterPro" id="IPR009351">
    <property type="entry name" value="AlkZ-like"/>
</dbReference>
<dbReference type="AlphaFoldDB" id="A0A3N1HQ91"/>
<accession>A0A3N1HQ91</accession>
<dbReference type="PANTHER" id="PTHR38479">
    <property type="entry name" value="LMO0824 PROTEIN"/>
    <property type="match status" value="1"/>
</dbReference>
<dbReference type="Proteomes" id="UP000276232">
    <property type="component" value="Unassembled WGS sequence"/>
</dbReference>
<dbReference type="GO" id="GO:0003677">
    <property type="term" value="F:DNA binding"/>
    <property type="evidence" value="ECO:0007669"/>
    <property type="project" value="UniProtKB-KW"/>
</dbReference>
<comment type="caution">
    <text evidence="1">The sequence shown here is derived from an EMBL/GenBank/DDBJ whole genome shotgun (WGS) entry which is preliminary data.</text>
</comment>
<protein>
    <submittedName>
        <fullName evidence="1">Winged helix DNA-binding protein</fullName>
    </submittedName>
</protein>
<organism evidence="1 2">
    <name type="scientific">Pseudokineococcus lusitanus</name>
    <dbReference type="NCBI Taxonomy" id="763993"/>
    <lineage>
        <taxon>Bacteria</taxon>
        <taxon>Bacillati</taxon>
        <taxon>Actinomycetota</taxon>
        <taxon>Actinomycetes</taxon>
        <taxon>Kineosporiales</taxon>
        <taxon>Kineosporiaceae</taxon>
        <taxon>Pseudokineococcus</taxon>
    </lineage>
</organism>
<evidence type="ECO:0000313" key="2">
    <source>
        <dbReference type="Proteomes" id="UP000276232"/>
    </source>
</evidence>
<gene>
    <name evidence="1" type="ORF">EDC03_0746</name>
</gene>
<dbReference type="EMBL" id="RJKN01000002">
    <property type="protein sequence ID" value="ROP44620.1"/>
    <property type="molecule type" value="Genomic_DNA"/>
</dbReference>
<evidence type="ECO:0000313" key="1">
    <source>
        <dbReference type="EMBL" id="ROP44620.1"/>
    </source>
</evidence>
<name>A0A3N1HQ91_9ACTN</name>
<reference evidence="1 2" key="1">
    <citation type="journal article" date="2015" name="Stand. Genomic Sci.">
        <title>Genomic Encyclopedia of Bacterial and Archaeal Type Strains, Phase III: the genomes of soil and plant-associated and newly described type strains.</title>
        <authorList>
            <person name="Whitman W.B."/>
            <person name="Woyke T."/>
            <person name="Klenk H.P."/>
            <person name="Zhou Y."/>
            <person name="Lilburn T.G."/>
            <person name="Beck B.J."/>
            <person name="De Vos P."/>
            <person name="Vandamme P."/>
            <person name="Eisen J.A."/>
            <person name="Garrity G."/>
            <person name="Hugenholtz P."/>
            <person name="Kyrpides N.C."/>
        </authorList>
    </citation>
    <scope>NUCLEOTIDE SEQUENCE [LARGE SCALE GENOMIC DNA]</scope>
    <source>
        <strain evidence="1 2">CECT 7306</strain>
    </source>
</reference>
<sequence length="373" mass="38909">MAASVRVRPSEVALLRLVAQRLAGPPAAGPADAVRHLLALQGQDLRGALVAVALRCGLAGAGALDAVRAALADASVVRSWPMRGTLHLVAAEDLGWLLGLTAERTLAGAASRRAALGLDEAAFARGREVLVGALAGGRSLTRAEALDALRDAGLLDGPGQRGYHLLWHLAHTGLVCWGPPAAPPDGAARGQGDEQRLVLLDEWVPQPRRLPREEALGELARRYLAGHGPATVADLVRWSGLRVGDVRTSLALARPSLEVLDVDGVEHLLDPATPALLDGARTAARRPRLLPGFDEMVLGYADRTATLAAEHEPLVVPGGNGIFAPTVVVGGRAVGTWRRTGRVRGPALEVTPFTTLPAAVERALPRLSAALPA</sequence>
<keyword evidence="1" id="KW-0238">DNA-binding</keyword>
<keyword evidence="2" id="KW-1185">Reference proteome</keyword>
<dbReference type="RefSeq" id="WP_199719920.1">
    <property type="nucleotide sequence ID" value="NZ_RJKN01000002.1"/>
</dbReference>
<dbReference type="InParanoid" id="A0A3N1HQ91"/>
<dbReference type="PANTHER" id="PTHR38479:SF2">
    <property type="entry name" value="WINGED HELIX DNA-BINDING DOMAIN-CONTAINING PROTEIN"/>
    <property type="match status" value="1"/>
</dbReference>
<proteinExistence type="predicted"/>